<evidence type="ECO:0000313" key="2">
    <source>
        <dbReference type="EMBL" id="CZR57692.1"/>
    </source>
</evidence>
<feature type="compositionally biased region" description="Low complexity" evidence="1">
    <location>
        <begin position="172"/>
        <end position="184"/>
    </location>
</feature>
<accession>A0A1L7WY42</accession>
<evidence type="ECO:0000313" key="3">
    <source>
        <dbReference type="Proteomes" id="UP000184330"/>
    </source>
</evidence>
<protein>
    <submittedName>
        <fullName evidence="2">Uncharacterized protein</fullName>
    </submittedName>
</protein>
<sequence>MIEHPLITTLELASMDYFCHKPVSPEETSPPSIDLPLLPPSTSSLPSSAVGAHISHEFQPDVDKVEESRGPASCRNKDVEKDAQQIEHDVEQFSNLGESLQKDIETLKHDTNLHHSAFSPSSLSDRLEPQKEDKRLPTLSIDLPSSPPSIPNPKFIIRPPTPFHRPTHRRSFSSPPISSSLTSSSSTQEDLIALRAALLVVKSHISKLDEGIKANIAEQVKHLEIPDRVVMDADSLPNFKVEKNDAEVSRALLMTVKVCCVVERGMEALVEVLEKGELLGEGRRKAEVEEEERWDGRGGYEWDRRKRE</sequence>
<dbReference type="EMBL" id="FJOG01000010">
    <property type="protein sequence ID" value="CZR57692.1"/>
    <property type="molecule type" value="Genomic_DNA"/>
</dbReference>
<keyword evidence="3" id="KW-1185">Reference proteome</keyword>
<organism evidence="2 3">
    <name type="scientific">Phialocephala subalpina</name>
    <dbReference type="NCBI Taxonomy" id="576137"/>
    <lineage>
        <taxon>Eukaryota</taxon>
        <taxon>Fungi</taxon>
        <taxon>Dikarya</taxon>
        <taxon>Ascomycota</taxon>
        <taxon>Pezizomycotina</taxon>
        <taxon>Leotiomycetes</taxon>
        <taxon>Helotiales</taxon>
        <taxon>Mollisiaceae</taxon>
        <taxon>Phialocephala</taxon>
        <taxon>Phialocephala fortinii species complex</taxon>
    </lineage>
</organism>
<name>A0A1L7WY42_9HELO</name>
<dbReference type="AlphaFoldDB" id="A0A1L7WY42"/>
<feature type="compositionally biased region" description="Basic and acidic residues" evidence="1">
    <location>
        <begin position="125"/>
        <end position="136"/>
    </location>
</feature>
<proteinExistence type="predicted"/>
<evidence type="ECO:0000256" key="1">
    <source>
        <dbReference type="SAM" id="MobiDB-lite"/>
    </source>
</evidence>
<feature type="region of interest" description="Disordered" evidence="1">
    <location>
        <begin position="115"/>
        <end position="184"/>
    </location>
</feature>
<dbReference type="OrthoDB" id="3547179at2759"/>
<dbReference type="Proteomes" id="UP000184330">
    <property type="component" value="Unassembled WGS sequence"/>
</dbReference>
<reference evidence="2 3" key="1">
    <citation type="submission" date="2016-03" db="EMBL/GenBank/DDBJ databases">
        <authorList>
            <person name="Ploux O."/>
        </authorList>
    </citation>
    <scope>NUCLEOTIDE SEQUENCE [LARGE SCALE GENOMIC DNA]</scope>
    <source>
        <strain evidence="2 3">UAMH 11012</strain>
    </source>
</reference>
<gene>
    <name evidence="2" type="ORF">PAC_07581</name>
</gene>